<dbReference type="InterPro" id="IPR004843">
    <property type="entry name" value="Calcineurin-like_PHP"/>
</dbReference>
<dbReference type="InterPro" id="IPR006146">
    <property type="entry name" value="5'-Nucleotdase_CS"/>
</dbReference>
<dbReference type="Gene3D" id="3.60.21.10">
    <property type="match status" value="1"/>
</dbReference>
<proteinExistence type="inferred from homology"/>
<sequence length="716" mass="76999">MKKTLKTRLTALALVTVLTSSFGSSLAFAETSVPATSVKLKSDMQLAIDNGAVEGYGDTDYRGANAATRAEVVTMINRAAKLKDADLGSVTFTDLASWQKQAVANAVAAKLISGFADGTFHPNAPVTRQELAELVVKTVTGGQLPKVNENVLNYFKDNSLIAKESRPYVAYAVISGIFAPTLDGNFNPTAEVTRDEAAKALKPILFKVVDILTTNDIHGKIEVGFDKKRNQGQGGMETLGGIVNDFRAVNPKGTVVVDGGDAWQGTLISNTTNGQSVIDTMAEVEYDAAAIGNHEFDFGRDVLINNIKNAKFPILGANIIEDKTGKRVDWTQPYVIVEKDGLKIGIIGFATPQTTTTTKSTNIEGLSFTDPIPLAKDLSAELRAKGADIIMVTSHLPGEQNQKSQEIMSELADLANGTGNGTLDAIVGGHSHMRVSGIVNGIPVVEAQSWLYAVGHIQLFVDKNTKKVVSSNASLLETYTNLTTADEEVQKTVKDYQSKISVKANEVEVVVAEPQTRKSFRFATNGGVDRDGTSQLGNSITDAMRASEKSDIAFTNIGGIRADLDKGDLTYGKMFEVLPFGNYNVTGTMTAEQVKKALEVTDKYSKLPAIQFSGLKVEWDATKPDGQRYSKITLVDGTPVYVDGKFNTSRTFKVTTNDFMATGSGDGFTVFGEVKDWKDGAIMLDAWVSYANSLKAAGKTLSVQDDGRDVRLDLKK</sequence>
<feature type="domain" description="SLH" evidence="3">
    <location>
        <begin position="152"/>
        <end position="215"/>
    </location>
</feature>
<keyword evidence="1 2" id="KW-0732">Signal</keyword>
<keyword evidence="5" id="KW-1185">Reference proteome</keyword>
<feature type="domain" description="SLH" evidence="3">
    <location>
        <begin position="86"/>
        <end position="149"/>
    </location>
</feature>
<dbReference type="PROSITE" id="PS00786">
    <property type="entry name" value="5_NUCLEOTIDASE_2"/>
    <property type="match status" value="1"/>
</dbReference>
<evidence type="ECO:0000256" key="2">
    <source>
        <dbReference type="RuleBase" id="RU362119"/>
    </source>
</evidence>
<dbReference type="PANTHER" id="PTHR11575">
    <property type="entry name" value="5'-NUCLEOTIDASE-RELATED"/>
    <property type="match status" value="1"/>
</dbReference>
<dbReference type="Gene3D" id="3.90.780.10">
    <property type="entry name" value="5'-Nucleotidase, C-terminal domain"/>
    <property type="match status" value="1"/>
</dbReference>
<dbReference type="Pfam" id="PF00149">
    <property type="entry name" value="Metallophos"/>
    <property type="match status" value="1"/>
</dbReference>
<comment type="similarity">
    <text evidence="2">Belongs to the 5'-nucleotidase family.</text>
</comment>
<dbReference type="InterPro" id="IPR036907">
    <property type="entry name" value="5'-Nucleotdase_C_sf"/>
</dbReference>
<evidence type="ECO:0000313" key="4">
    <source>
        <dbReference type="EMBL" id="MBD0383140.1"/>
    </source>
</evidence>
<dbReference type="GO" id="GO:0016788">
    <property type="term" value="F:hydrolase activity, acting on ester bonds"/>
    <property type="evidence" value="ECO:0007669"/>
    <property type="project" value="InterPro"/>
</dbReference>
<evidence type="ECO:0000259" key="3">
    <source>
        <dbReference type="PROSITE" id="PS51272"/>
    </source>
</evidence>
<dbReference type="PANTHER" id="PTHR11575:SF24">
    <property type="entry name" value="5'-NUCLEOTIDASE"/>
    <property type="match status" value="1"/>
</dbReference>
<dbReference type="EMBL" id="JACVVD010000010">
    <property type="protein sequence ID" value="MBD0383140.1"/>
    <property type="molecule type" value="Genomic_DNA"/>
</dbReference>
<reference evidence="4" key="1">
    <citation type="submission" date="2020-09" db="EMBL/GenBank/DDBJ databases">
        <title>Draft Genome Sequence of Paenibacillus sp. WST5.</title>
        <authorList>
            <person name="Bao Z."/>
        </authorList>
    </citation>
    <scope>NUCLEOTIDE SEQUENCE</scope>
    <source>
        <strain evidence="4">WST5</strain>
    </source>
</reference>
<dbReference type="RefSeq" id="WP_188176936.1">
    <property type="nucleotide sequence ID" value="NZ_JACVVD010000010.1"/>
</dbReference>
<protein>
    <submittedName>
        <fullName evidence="4">5'-nucleotidase C-terminal domain-containing protein</fullName>
    </submittedName>
</protein>
<organism evidence="4 5">
    <name type="scientific">Paenibacillus sedimenti</name>
    <dbReference type="NCBI Taxonomy" id="2770274"/>
    <lineage>
        <taxon>Bacteria</taxon>
        <taxon>Bacillati</taxon>
        <taxon>Bacillota</taxon>
        <taxon>Bacilli</taxon>
        <taxon>Bacillales</taxon>
        <taxon>Paenibacillaceae</taxon>
        <taxon>Paenibacillus</taxon>
    </lineage>
</organism>
<accession>A0A926QL22</accession>
<dbReference type="Pfam" id="PF00395">
    <property type="entry name" value="SLH"/>
    <property type="match status" value="2"/>
</dbReference>
<comment type="caution">
    <text evidence="4">The sequence shown here is derived from an EMBL/GenBank/DDBJ whole genome shotgun (WGS) entry which is preliminary data.</text>
</comment>
<evidence type="ECO:0000256" key="1">
    <source>
        <dbReference type="ARBA" id="ARBA00022729"/>
    </source>
</evidence>
<dbReference type="InterPro" id="IPR006179">
    <property type="entry name" value="5_nucleotidase/apyrase"/>
</dbReference>
<feature type="chain" id="PRO_5038165058" evidence="2">
    <location>
        <begin position="30"/>
        <end position="716"/>
    </location>
</feature>
<dbReference type="GO" id="GO:0000166">
    <property type="term" value="F:nucleotide binding"/>
    <property type="evidence" value="ECO:0007669"/>
    <property type="project" value="UniProtKB-KW"/>
</dbReference>
<feature type="signal peptide" evidence="2">
    <location>
        <begin position="1"/>
        <end position="29"/>
    </location>
</feature>
<dbReference type="GO" id="GO:0046872">
    <property type="term" value="F:metal ion binding"/>
    <property type="evidence" value="ECO:0007669"/>
    <property type="project" value="InterPro"/>
</dbReference>
<dbReference type="Proteomes" id="UP000650466">
    <property type="component" value="Unassembled WGS sequence"/>
</dbReference>
<dbReference type="InterPro" id="IPR029052">
    <property type="entry name" value="Metallo-depent_PP-like"/>
</dbReference>
<evidence type="ECO:0000313" key="5">
    <source>
        <dbReference type="Proteomes" id="UP000650466"/>
    </source>
</evidence>
<dbReference type="SUPFAM" id="SSF56300">
    <property type="entry name" value="Metallo-dependent phosphatases"/>
    <property type="match status" value="1"/>
</dbReference>
<dbReference type="InterPro" id="IPR008334">
    <property type="entry name" value="5'-Nucleotdase_C"/>
</dbReference>
<dbReference type="InterPro" id="IPR001119">
    <property type="entry name" value="SLH_dom"/>
</dbReference>
<dbReference type="CDD" id="cd00845">
    <property type="entry name" value="MPP_UshA_N_like"/>
    <property type="match status" value="1"/>
</dbReference>
<dbReference type="GO" id="GO:0009166">
    <property type="term" value="P:nucleotide catabolic process"/>
    <property type="evidence" value="ECO:0007669"/>
    <property type="project" value="InterPro"/>
</dbReference>
<keyword evidence="2" id="KW-0547">Nucleotide-binding</keyword>
<dbReference type="PROSITE" id="PS51272">
    <property type="entry name" value="SLH"/>
    <property type="match status" value="2"/>
</dbReference>
<name>A0A926QL22_9BACL</name>
<dbReference type="AlphaFoldDB" id="A0A926QL22"/>
<gene>
    <name evidence="4" type="ORF">ICC18_23815</name>
</gene>
<dbReference type="PRINTS" id="PR01607">
    <property type="entry name" value="APYRASEFAMLY"/>
</dbReference>
<keyword evidence="2" id="KW-0378">Hydrolase</keyword>
<dbReference type="SUPFAM" id="SSF55816">
    <property type="entry name" value="5'-nucleotidase (syn. UDP-sugar hydrolase), C-terminal domain"/>
    <property type="match status" value="1"/>
</dbReference>
<dbReference type="Pfam" id="PF02872">
    <property type="entry name" value="5_nucleotid_C"/>
    <property type="match status" value="1"/>
</dbReference>